<organism evidence="12 13">
    <name type="scientific">Nitritalea halalkaliphila LW7</name>
    <dbReference type="NCBI Taxonomy" id="1189621"/>
    <lineage>
        <taxon>Bacteria</taxon>
        <taxon>Pseudomonadati</taxon>
        <taxon>Bacteroidota</taxon>
        <taxon>Cytophagia</taxon>
        <taxon>Cytophagales</taxon>
        <taxon>Cyclobacteriaceae</taxon>
        <taxon>Nitritalea</taxon>
    </lineage>
</organism>
<dbReference type="PIRSF" id="PIRSF006268">
    <property type="entry name" value="ApbE"/>
    <property type="match status" value="1"/>
</dbReference>
<protein>
    <recommendedName>
        <fullName evidence="2 10">FAD:protein FMN transferase</fullName>
        <ecNumber evidence="1 10">2.7.1.180</ecNumber>
    </recommendedName>
    <alternativeName>
        <fullName evidence="8 10">Flavin transferase</fullName>
    </alternativeName>
</protein>
<gene>
    <name evidence="12" type="ORF">A3SI_14779</name>
</gene>
<dbReference type="GO" id="GO:0046872">
    <property type="term" value="F:metal ion binding"/>
    <property type="evidence" value="ECO:0007669"/>
    <property type="project" value="UniProtKB-UniRule"/>
</dbReference>
<comment type="catalytic activity">
    <reaction evidence="9 10">
        <text>L-threonyl-[protein] + FAD = FMN-L-threonyl-[protein] + AMP + H(+)</text>
        <dbReference type="Rhea" id="RHEA:36847"/>
        <dbReference type="Rhea" id="RHEA-COMP:11060"/>
        <dbReference type="Rhea" id="RHEA-COMP:11061"/>
        <dbReference type="ChEBI" id="CHEBI:15378"/>
        <dbReference type="ChEBI" id="CHEBI:30013"/>
        <dbReference type="ChEBI" id="CHEBI:57692"/>
        <dbReference type="ChEBI" id="CHEBI:74257"/>
        <dbReference type="ChEBI" id="CHEBI:456215"/>
        <dbReference type="EC" id="2.7.1.180"/>
    </reaction>
</comment>
<evidence type="ECO:0000313" key="12">
    <source>
        <dbReference type="EMBL" id="EIM74860.1"/>
    </source>
</evidence>
<dbReference type="Proteomes" id="UP000005551">
    <property type="component" value="Unassembled WGS sequence"/>
</dbReference>
<evidence type="ECO:0000256" key="11">
    <source>
        <dbReference type="PIRSR" id="PIRSR006268-2"/>
    </source>
</evidence>
<dbReference type="Gene3D" id="3.10.520.10">
    <property type="entry name" value="ApbE-like domains"/>
    <property type="match status" value="1"/>
</dbReference>
<dbReference type="AlphaFoldDB" id="I5BZ58"/>
<evidence type="ECO:0000256" key="9">
    <source>
        <dbReference type="ARBA" id="ARBA00048540"/>
    </source>
</evidence>
<evidence type="ECO:0000256" key="3">
    <source>
        <dbReference type="ARBA" id="ARBA00022630"/>
    </source>
</evidence>
<dbReference type="PANTHER" id="PTHR30040:SF2">
    <property type="entry name" value="FAD:PROTEIN FMN TRANSFERASE"/>
    <property type="match status" value="1"/>
</dbReference>
<reference evidence="12 13" key="1">
    <citation type="submission" date="2012-05" db="EMBL/GenBank/DDBJ databases">
        <title>Genome sequence of Nitritalea halalkaliphila LW7.</title>
        <authorList>
            <person name="Jangir P.K."/>
            <person name="Singh A."/>
            <person name="Shivaji S."/>
            <person name="Sharma R."/>
        </authorList>
    </citation>
    <scope>NUCLEOTIDE SEQUENCE [LARGE SCALE GENOMIC DNA]</scope>
    <source>
        <strain evidence="12 13">LW7</strain>
    </source>
</reference>
<evidence type="ECO:0000256" key="8">
    <source>
        <dbReference type="ARBA" id="ARBA00031306"/>
    </source>
</evidence>
<proteinExistence type="inferred from homology"/>
<dbReference type="EC" id="2.7.1.180" evidence="1 10"/>
<feature type="binding site" evidence="11">
    <location>
        <position position="138"/>
    </location>
    <ligand>
        <name>Mg(2+)</name>
        <dbReference type="ChEBI" id="CHEBI:18420"/>
    </ligand>
</feature>
<feature type="binding site" evidence="11">
    <location>
        <position position="257"/>
    </location>
    <ligand>
        <name>Mg(2+)</name>
        <dbReference type="ChEBI" id="CHEBI:18420"/>
    </ligand>
</feature>
<dbReference type="InterPro" id="IPR003374">
    <property type="entry name" value="ApbE-like_sf"/>
</dbReference>
<evidence type="ECO:0000256" key="2">
    <source>
        <dbReference type="ARBA" id="ARBA00016337"/>
    </source>
</evidence>
<evidence type="ECO:0000256" key="10">
    <source>
        <dbReference type="PIRNR" id="PIRNR006268"/>
    </source>
</evidence>
<evidence type="ECO:0000256" key="6">
    <source>
        <dbReference type="ARBA" id="ARBA00022827"/>
    </source>
</evidence>
<keyword evidence="6 10" id="KW-0274">FAD</keyword>
<name>I5BZ58_9BACT</name>
<keyword evidence="5 10" id="KW-0479">Metal-binding</keyword>
<dbReference type="GO" id="GO:0016740">
    <property type="term" value="F:transferase activity"/>
    <property type="evidence" value="ECO:0007669"/>
    <property type="project" value="UniProtKB-UniRule"/>
</dbReference>
<evidence type="ECO:0000313" key="13">
    <source>
        <dbReference type="Proteomes" id="UP000005551"/>
    </source>
</evidence>
<comment type="caution">
    <text evidence="12">The sequence shown here is derived from an EMBL/GenBank/DDBJ whole genome shotgun (WGS) entry which is preliminary data.</text>
</comment>
<dbReference type="PANTHER" id="PTHR30040">
    <property type="entry name" value="THIAMINE BIOSYNTHESIS LIPOPROTEIN APBE"/>
    <property type="match status" value="1"/>
</dbReference>
<keyword evidence="12" id="KW-0449">Lipoprotein</keyword>
<keyword evidence="13" id="KW-1185">Reference proteome</keyword>
<dbReference type="SUPFAM" id="SSF143631">
    <property type="entry name" value="ApbE-like"/>
    <property type="match status" value="1"/>
</dbReference>
<keyword evidence="7 10" id="KW-0460">Magnesium</keyword>
<keyword evidence="3 10" id="KW-0285">Flavoprotein</keyword>
<dbReference type="STRING" id="1189621.A3SI_14779"/>
<dbReference type="EMBL" id="AJYA01000037">
    <property type="protein sequence ID" value="EIM74860.1"/>
    <property type="molecule type" value="Genomic_DNA"/>
</dbReference>
<dbReference type="RefSeq" id="WP_009056217.1">
    <property type="nucleotide sequence ID" value="NZ_AJYA01000037.1"/>
</dbReference>
<dbReference type="InterPro" id="IPR024932">
    <property type="entry name" value="ApbE"/>
</dbReference>
<feature type="binding site" evidence="11">
    <location>
        <position position="261"/>
    </location>
    <ligand>
        <name>Mg(2+)</name>
        <dbReference type="ChEBI" id="CHEBI:18420"/>
    </ligand>
</feature>
<sequence>MTLRGEALGTYYEFVLDREVDVEAEIAAFFKGYNAAANTYIPDSEISYFNQKGYALLEEPYLPEMLAISRKYREQYAGLYEPTLMPLINGWGFGFSERARMSPERVDSLLQFVDLDLVQVSGDSLLAARPGVQLDFSAMGEGYAIEKLAAIVEAKGVESYKIEIGGEMRCRGLNPDGKVWRIGIEGPKDGVSREESELVEIVLLADKAISTSGNYRKFYIDEQGNRRVHVIDPQTGYPVEHALLSATIICSDALKADILATICMVAGPERALALIEADPDVEGFLIIAEGERFRTQASSGLPVLEGN</sequence>
<keyword evidence="4 10" id="KW-0808">Transferase</keyword>
<comment type="cofactor">
    <cofactor evidence="11">
        <name>Mg(2+)</name>
        <dbReference type="ChEBI" id="CHEBI:18420"/>
    </cofactor>
    <cofactor evidence="11">
        <name>Mn(2+)</name>
        <dbReference type="ChEBI" id="CHEBI:29035"/>
    </cofactor>
    <text evidence="11">Magnesium. Can also use manganese.</text>
</comment>
<evidence type="ECO:0000256" key="7">
    <source>
        <dbReference type="ARBA" id="ARBA00022842"/>
    </source>
</evidence>
<dbReference type="Pfam" id="PF02424">
    <property type="entry name" value="ApbE"/>
    <property type="match status" value="1"/>
</dbReference>
<comment type="similarity">
    <text evidence="10">Belongs to the ApbE family.</text>
</comment>
<evidence type="ECO:0000256" key="4">
    <source>
        <dbReference type="ARBA" id="ARBA00022679"/>
    </source>
</evidence>
<accession>I5BZ58</accession>
<evidence type="ECO:0000256" key="1">
    <source>
        <dbReference type="ARBA" id="ARBA00011955"/>
    </source>
</evidence>
<dbReference type="PATRIC" id="fig|1189621.3.peg.3074"/>
<dbReference type="OrthoDB" id="9778595at2"/>
<evidence type="ECO:0000256" key="5">
    <source>
        <dbReference type="ARBA" id="ARBA00022723"/>
    </source>
</evidence>